<evidence type="ECO:0000259" key="2">
    <source>
        <dbReference type="Pfam" id="PF01425"/>
    </source>
</evidence>
<dbReference type="SUPFAM" id="SSF75304">
    <property type="entry name" value="Amidase signature (AS) enzymes"/>
    <property type="match status" value="1"/>
</dbReference>
<name>A0A9N8DJ88_9STRA</name>
<dbReference type="InterPro" id="IPR023631">
    <property type="entry name" value="Amidase_dom"/>
</dbReference>
<keyword evidence="1" id="KW-0472">Membrane</keyword>
<evidence type="ECO:0000313" key="3">
    <source>
        <dbReference type="EMBL" id="CAB9500704.1"/>
    </source>
</evidence>
<evidence type="ECO:0000256" key="1">
    <source>
        <dbReference type="SAM" id="Phobius"/>
    </source>
</evidence>
<keyword evidence="1" id="KW-0812">Transmembrane</keyword>
<feature type="domain" description="Amidase" evidence="2">
    <location>
        <begin position="109"/>
        <end position="587"/>
    </location>
</feature>
<proteinExistence type="predicted"/>
<feature type="transmembrane region" description="Helical" evidence="1">
    <location>
        <begin position="20"/>
        <end position="40"/>
    </location>
</feature>
<evidence type="ECO:0000313" key="4">
    <source>
        <dbReference type="Proteomes" id="UP001153069"/>
    </source>
</evidence>
<dbReference type="InterPro" id="IPR052096">
    <property type="entry name" value="Endocannabinoid_amidase"/>
</dbReference>
<organism evidence="3 4">
    <name type="scientific">Seminavis robusta</name>
    <dbReference type="NCBI Taxonomy" id="568900"/>
    <lineage>
        <taxon>Eukaryota</taxon>
        <taxon>Sar</taxon>
        <taxon>Stramenopiles</taxon>
        <taxon>Ochrophyta</taxon>
        <taxon>Bacillariophyta</taxon>
        <taxon>Bacillariophyceae</taxon>
        <taxon>Bacillariophycidae</taxon>
        <taxon>Naviculales</taxon>
        <taxon>Naviculaceae</taxon>
        <taxon>Seminavis</taxon>
    </lineage>
</organism>
<keyword evidence="1" id="KW-1133">Transmembrane helix</keyword>
<dbReference type="PANTHER" id="PTHR45847">
    <property type="entry name" value="FATTY ACID AMIDE HYDROLASE"/>
    <property type="match status" value="1"/>
</dbReference>
<dbReference type="Pfam" id="PF01425">
    <property type="entry name" value="Amidase"/>
    <property type="match status" value="1"/>
</dbReference>
<dbReference type="InterPro" id="IPR036928">
    <property type="entry name" value="AS_sf"/>
</dbReference>
<gene>
    <name evidence="3" type="ORF">SEMRO_90_G047240.1</name>
</gene>
<dbReference type="GO" id="GO:0009062">
    <property type="term" value="P:fatty acid catabolic process"/>
    <property type="evidence" value="ECO:0007669"/>
    <property type="project" value="TreeGrafter"/>
</dbReference>
<dbReference type="OrthoDB" id="6428749at2759"/>
<protein>
    <submittedName>
        <fullName evidence="3">Glutamyl-tRNA(Gln) amidotransferase subunit A</fullName>
    </submittedName>
</protein>
<accession>A0A9N8DJ88</accession>
<sequence>MMMNSCVSTLELLARNEYLRNWIGILAVVVTVNWAVAKFLKWRRRITELDGWIRMARKERDNKVHPVLTLHKSTQEEEEAYPLYSAYETRELILSNKLDIKDNVAMLAKRCRRFGRNEGRVNAITEEFYDEAHKTACDMSDKPLTAEDAPPLYGVPICIKDCMNVKGACTAGGMACRLLKKDEADCLTVELLRDAGAIPLCRGNVMQVMMLAESVNRIWGRTSNPWNLNRSPGGSSGGDAALVAMGCVPLSACADGAGSIRIPASYCGVVGFKPTSTRLSFKGCMRPRLNDRQGVGITVPAVMGSMSRKVEDCAMFLKGVCVPKLFQKDINIPPIPFDTQQYECTKRLKIGYFYSDNYFEPCPSARRGLDDTLQKLRDAGHEVVPFQPPTDGWDAYRVFVGIMSAEGNMRSFLEAVEGEPMVPEYNTVLHARLVPQSAKHLLGATLGARARHLFENSKQISVYDLWALVADLLDMRTKWANAVEQSGLDAIVHPAIPIPAVTHGMSAEIACISYMLIGPMLLWPTGVLPVTTVREDEQHYYEDCPEQLPRNQRDHIARLTAKEMKGSAGLPINISVLTPSYKDETCLRLMKEIESLVGFTARASAYKDY</sequence>
<dbReference type="GO" id="GO:0004040">
    <property type="term" value="F:amidase activity"/>
    <property type="evidence" value="ECO:0007669"/>
    <property type="project" value="TreeGrafter"/>
</dbReference>
<dbReference type="GO" id="GO:0017064">
    <property type="term" value="F:fatty acid amide hydrolase activity"/>
    <property type="evidence" value="ECO:0007669"/>
    <property type="project" value="TreeGrafter"/>
</dbReference>
<dbReference type="EMBL" id="CAICTM010000089">
    <property type="protein sequence ID" value="CAB9500704.1"/>
    <property type="molecule type" value="Genomic_DNA"/>
</dbReference>
<comment type="caution">
    <text evidence="3">The sequence shown here is derived from an EMBL/GenBank/DDBJ whole genome shotgun (WGS) entry which is preliminary data.</text>
</comment>
<dbReference type="AlphaFoldDB" id="A0A9N8DJ88"/>
<dbReference type="Gene3D" id="3.90.1300.10">
    <property type="entry name" value="Amidase signature (AS) domain"/>
    <property type="match status" value="1"/>
</dbReference>
<reference evidence="3" key="1">
    <citation type="submission" date="2020-06" db="EMBL/GenBank/DDBJ databases">
        <authorList>
            <consortium name="Plant Systems Biology data submission"/>
        </authorList>
    </citation>
    <scope>NUCLEOTIDE SEQUENCE</scope>
    <source>
        <strain evidence="3">D6</strain>
    </source>
</reference>
<dbReference type="Proteomes" id="UP001153069">
    <property type="component" value="Unassembled WGS sequence"/>
</dbReference>
<keyword evidence="4" id="KW-1185">Reference proteome</keyword>
<dbReference type="PANTHER" id="PTHR45847:SF6">
    <property type="entry name" value="FATTY ACID AMIDE HYDROLASE"/>
    <property type="match status" value="1"/>
</dbReference>